<dbReference type="AlphaFoldDB" id="A0A1S1NLA7"/>
<name>A0A1S1NLA7_9MYCO</name>
<dbReference type="RefSeq" id="WP_071023356.1">
    <property type="nucleotide sequence ID" value="NZ_MLQM01000019.1"/>
</dbReference>
<feature type="chain" id="PRO_5010345663" evidence="1">
    <location>
        <begin position="42"/>
        <end position="297"/>
    </location>
</feature>
<gene>
    <name evidence="3" type="ORF">BKN37_06210</name>
</gene>
<proteinExistence type="predicted"/>
<dbReference type="InterPro" id="IPR008258">
    <property type="entry name" value="Transglycosylase_SLT_dom_1"/>
</dbReference>
<reference evidence="3 4" key="1">
    <citation type="submission" date="2016-10" db="EMBL/GenBank/DDBJ databases">
        <title>Genome sequence of Mycobacterium talmonii.</title>
        <authorList>
            <person name="Greninger A.L."/>
            <person name="Elliott B."/>
            <person name="Vasireddy S."/>
            <person name="Vasireddy R."/>
        </authorList>
    </citation>
    <scope>NUCLEOTIDE SEQUENCE [LARGE SCALE GENOMIC DNA]</scope>
    <source>
        <strain evidence="4">NE-TNMC-100812</strain>
    </source>
</reference>
<dbReference type="SUPFAM" id="SSF53955">
    <property type="entry name" value="Lysozyme-like"/>
    <property type="match status" value="1"/>
</dbReference>
<protein>
    <submittedName>
        <fullName evidence="3">Lytic transglycosylase</fullName>
    </submittedName>
</protein>
<dbReference type="CDD" id="cd13399">
    <property type="entry name" value="Slt35-like"/>
    <property type="match status" value="1"/>
</dbReference>
<feature type="signal peptide" evidence="1">
    <location>
        <begin position="1"/>
        <end position="41"/>
    </location>
</feature>
<organism evidence="3 4">
    <name type="scientific">Mycobacterium talmoniae</name>
    <dbReference type="NCBI Taxonomy" id="1858794"/>
    <lineage>
        <taxon>Bacteria</taxon>
        <taxon>Bacillati</taxon>
        <taxon>Actinomycetota</taxon>
        <taxon>Actinomycetes</taxon>
        <taxon>Mycobacteriales</taxon>
        <taxon>Mycobacteriaceae</taxon>
        <taxon>Mycobacterium</taxon>
    </lineage>
</organism>
<keyword evidence="4" id="KW-1185">Reference proteome</keyword>
<dbReference type="InterPro" id="IPR023346">
    <property type="entry name" value="Lysozyme-like_dom_sf"/>
</dbReference>
<dbReference type="EMBL" id="MLQM01000019">
    <property type="protein sequence ID" value="OHV05336.1"/>
    <property type="molecule type" value="Genomic_DNA"/>
</dbReference>
<dbReference type="Pfam" id="PF01464">
    <property type="entry name" value="SLT"/>
    <property type="match status" value="1"/>
</dbReference>
<keyword evidence="1" id="KW-0732">Signal</keyword>
<feature type="domain" description="Transglycosylase SLT" evidence="2">
    <location>
        <begin position="148"/>
        <end position="242"/>
    </location>
</feature>
<dbReference type="Proteomes" id="UP000179734">
    <property type="component" value="Unassembled WGS sequence"/>
</dbReference>
<dbReference type="Gene3D" id="1.10.530.10">
    <property type="match status" value="1"/>
</dbReference>
<evidence type="ECO:0000313" key="4">
    <source>
        <dbReference type="Proteomes" id="UP000179734"/>
    </source>
</evidence>
<evidence type="ECO:0000259" key="2">
    <source>
        <dbReference type="Pfam" id="PF01464"/>
    </source>
</evidence>
<accession>A0A1S1NLA7</accession>
<comment type="caution">
    <text evidence="3">The sequence shown here is derived from an EMBL/GenBank/DDBJ whole genome shotgun (WGS) entry which is preliminary data.</text>
</comment>
<evidence type="ECO:0000313" key="3">
    <source>
        <dbReference type="EMBL" id="OHV05336.1"/>
    </source>
</evidence>
<evidence type="ECO:0000256" key="1">
    <source>
        <dbReference type="SAM" id="SignalP"/>
    </source>
</evidence>
<sequence>MRATSGTRTGVARRRALFRLPVRGSALLVAGALLLASPTRAEPPPTDPVALADSLVAAEQTLRDPSASDAVLTEAAHRQQAAYRALGWHPDWDAVVRPRIPAPLLGGYDHNVDARRQMVALVASDARAALPAWRIDPPAPADELLGYYHEAEAATGVGWNYLAAINFIETTFGRVVGASSADARGPMQFLPATFARYGDGGDIFAPHDAILAAGRLLAANGFAANPDRAVFAYNHSAKYVRAVDDYAAVLGADPAAFAGYYRWDVYCHTTAGDVLLPIGYAADAPIPVGEYLANHPQ</sequence>